<evidence type="ECO:0000313" key="2">
    <source>
        <dbReference type="EMBL" id="ETO82695.1"/>
    </source>
</evidence>
<evidence type="ECO:0000313" key="3">
    <source>
        <dbReference type="Proteomes" id="UP000028582"/>
    </source>
</evidence>
<gene>
    <name evidence="2" type="ORF">F444_03197</name>
</gene>
<dbReference type="AlphaFoldDB" id="A0A081AUY4"/>
<proteinExistence type="predicted"/>
<reference evidence="2 3" key="1">
    <citation type="submission" date="2013-11" db="EMBL/GenBank/DDBJ databases">
        <title>The Genome Sequence of Phytophthora parasitica P1976.</title>
        <authorList>
            <consortium name="The Broad Institute Genomics Platform"/>
            <person name="Russ C."/>
            <person name="Tyler B."/>
            <person name="Panabieres F."/>
            <person name="Shan W."/>
            <person name="Tripathy S."/>
            <person name="Grunwald N."/>
            <person name="Machado M."/>
            <person name="Johnson C.S."/>
            <person name="Walker B."/>
            <person name="Young S."/>
            <person name="Zeng Q."/>
            <person name="Gargeya S."/>
            <person name="Fitzgerald M."/>
            <person name="Haas B."/>
            <person name="Abouelleil A."/>
            <person name="Allen A.W."/>
            <person name="Alvarado L."/>
            <person name="Arachchi H.M."/>
            <person name="Berlin A.M."/>
            <person name="Chapman S.B."/>
            <person name="Gainer-Dewar J."/>
            <person name="Goldberg J."/>
            <person name="Griggs A."/>
            <person name="Gujja S."/>
            <person name="Hansen M."/>
            <person name="Howarth C."/>
            <person name="Imamovic A."/>
            <person name="Ireland A."/>
            <person name="Larimer J."/>
            <person name="McCowan C."/>
            <person name="Murphy C."/>
            <person name="Pearson M."/>
            <person name="Poon T.W."/>
            <person name="Priest M."/>
            <person name="Roberts A."/>
            <person name="Saif S."/>
            <person name="Shea T."/>
            <person name="Sisk P."/>
            <person name="Sykes S."/>
            <person name="Wortman J."/>
            <person name="Nusbaum C."/>
            <person name="Birren B."/>
        </authorList>
    </citation>
    <scope>NUCLEOTIDE SEQUENCE [LARGE SCALE GENOMIC DNA]</scope>
    <source>
        <strain evidence="2 3">P1976</strain>
    </source>
</reference>
<organism evidence="2 3">
    <name type="scientific">Phytophthora nicotianae P1976</name>
    <dbReference type="NCBI Taxonomy" id="1317066"/>
    <lineage>
        <taxon>Eukaryota</taxon>
        <taxon>Sar</taxon>
        <taxon>Stramenopiles</taxon>
        <taxon>Oomycota</taxon>
        <taxon>Peronosporomycetes</taxon>
        <taxon>Peronosporales</taxon>
        <taxon>Peronosporaceae</taxon>
        <taxon>Phytophthora</taxon>
    </lineage>
</organism>
<accession>A0A081AUY4</accession>
<comment type="caution">
    <text evidence="2">The sequence shown here is derived from an EMBL/GenBank/DDBJ whole genome shotgun (WGS) entry which is preliminary data.</text>
</comment>
<evidence type="ECO:0000256" key="1">
    <source>
        <dbReference type="SAM" id="MobiDB-lite"/>
    </source>
</evidence>
<dbReference type="EMBL" id="ANJA01000652">
    <property type="protein sequence ID" value="ETO82695.1"/>
    <property type="molecule type" value="Genomic_DNA"/>
</dbReference>
<dbReference type="Proteomes" id="UP000028582">
    <property type="component" value="Unassembled WGS sequence"/>
</dbReference>
<name>A0A081AUY4_PHYNI</name>
<sequence length="51" mass="5706">MPAAQTGSVSLEDAENVEQAARVLRSEDTRKQNTAAQNWPDRLKKARKNPK</sequence>
<feature type="region of interest" description="Disordered" evidence="1">
    <location>
        <begin position="1"/>
        <end position="51"/>
    </location>
</feature>
<protein>
    <submittedName>
        <fullName evidence="2">Uncharacterized protein</fullName>
    </submittedName>
</protein>